<dbReference type="FunFam" id="3.90.400.10:FF:000001">
    <property type="entry name" value="Maltase A3, isoform A"/>
    <property type="match status" value="1"/>
</dbReference>
<reference evidence="10" key="1">
    <citation type="journal article" date="2020" name="BMC">
        <title>Leishmania infection induces a limited differential gene expression in the sand fly midgut.</title>
        <authorList>
            <person name="Coutinho-Abreu I.V."/>
            <person name="Serafim T.D."/>
            <person name="Meneses C."/>
            <person name="Kamhawi S."/>
            <person name="Oliveira F."/>
            <person name="Valenzuela J.G."/>
        </authorList>
    </citation>
    <scope>NUCLEOTIDE SEQUENCE</scope>
    <source>
        <strain evidence="10">Jacobina</strain>
        <tissue evidence="10">Midgut</tissue>
    </source>
</reference>
<keyword evidence="5" id="KW-0378">Hydrolase</keyword>
<dbReference type="AlphaFoldDB" id="A0A7G3AB09"/>
<dbReference type="SUPFAM" id="SSF51445">
    <property type="entry name" value="(Trans)glycosidases"/>
    <property type="match status" value="1"/>
</dbReference>
<dbReference type="PANTHER" id="PTHR10357">
    <property type="entry name" value="ALPHA-AMYLASE FAMILY MEMBER"/>
    <property type="match status" value="1"/>
</dbReference>
<dbReference type="OrthoDB" id="1740265at2759"/>
<keyword evidence="4 8" id="KW-0732">Signal</keyword>
<evidence type="ECO:0000256" key="1">
    <source>
        <dbReference type="ARBA" id="ARBA00001657"/>
    </source>
</evidence>
<evidence type="ECO:0000313" key="10">
    <source>
        <dbReference type="EMBL" id="MBC1169315.1"/>
    </source>
</evidence>
<protein>
    <recommendedName>
        <fullName evidence="3">alpha-glucosidase</fullName>
        <ecNumber evidence="3">3.2.1.20</ecNumber>
    </recommendedName>
</protein>
<dbReference type="InterPro" id="IPR017853">
    <property type="entry name" value="GH"/>
</dbReference>
<dbReference type="Gene3D" id="3.20.20.80">
    <property type="entry name" value="Glycosidases"/>
    <property type="match status" value="1"/>
</dbReference>
<dbReference type="SMART" id="SM00642">
    <property type="entry name" value="Aamy"/>
    <property type="match status" value="1"/>
</dbReference>
<evidence type="ECO:0000256" key="3">
    <source>
        <dbReference type="ARBA" id="ARBA00012741"/>
    </source>
</evidence>
<dbReference type="Pfam" id="PF00128">
    <property type="entry name" value="Alpha-amylase"/>
    <property type="match status" value="1"/>
</dbReference>
<dbReference type="Gene3D" id="2.60.40.1180">
    <property type="entry name" value="Golgi alpha-mannosidase II"/>
    <property type="match status" value="1"/>
</dbReference>
<evidence type="ECO:0000256" key="6">
    <source>
        <dbReference type="ARBA" id="ARBA00023180"/>
    </source>
</evidence>
<evidence type="ECO:0000256" key="5">
    <source>
        <dbReference type="ARBA" id="ARBA00022801"/>
    </source>
</evidence>
<keyword evidence="7" id="KW-0326">Glycosidase</keyword>
<dbReference type="RefSeq" id="XP_055681586.1">
    <property type="nucleotide sequence ID" value="XM_055825611.1"/>
</dbReference>
<feature type="domain" description="Glycosyl hydrolase family 13 catalytic" evidence="9">
    <location>
        <begin position="39"/>
        <end position="457"/>
    </location>
</feature>
<dbReference type="EC" id="3.2.1.20" evidence="3"/>
<evidence type="ECO:0000256" key="8">
    <source>
        <dbReference type="SAM" id="SignalP"/>
    </source>
</evidence>
<dbReference type="KEGG" id="lll:129789011"/>
<dbReference type="CDD" id="cd11328">
    <property type="entry name" value="AmyAc_maltase"/>
    <property type="match status" value="1"/>
</dbReference>
<dbReference type="EMBL" id="GITU01000612">
    <property type="protein sequence ID" value="MBC1169315.1"/>
    <property type="molecule type" value="Transcribed_RNA"/>
</dbReference>
<dbReference type="GO" id="GO:0005975">
    <property type="term" value="P:carbohydrate metabolic process"/>
    <property type="evidence" value="ECO:0007669"/>
    <property type="project" value="InterPro"/>
</dbReference>
<dbReference type="InterPro" id="IPR013780">
    <property type="entry name" value="Glyco_hydro_b"/>
</dbReference>
<dbReference type="GeneID" id="129789011"/>
<feature type="chain" id="PRO_5028821413" description="alpha-glucosidase" evidence="8">
    <location>
        <begin position="19"/>
        <end position="585"/>
    </location>
</feature>
<feature type="signal peptide" evidence="8">
    <location>
        <begin position="1"/>
        <end position="18"/>
    </location>
</feature>
<keyword evidence="6" id="KW-0325">Glycoprotein</keyword>
<sequence>MLKLLVLIISICNILTSALQVDVRREYDKQWYEHATFYQVYPRSFKDTNGDGVGDLPGITSKLEYLRNLGINAIWLSPCFQSPMVDNGYDVSDFRAIHDEFGTMADYEEMISVANDLGIKIMLDFVPNHSSDKHEWFERSVRREEPYTDFYVWHDGRQDAQGERIPPNNWISVFDGPAWTWNEERGQYYLHQFYPQQPDLNYRNPRVLEEMKNVLIFWLERGAAGFRLDAINHMFENPSLEDEPVSGWGDPGTYPYLDHIHTKDLLETYSVVEEFRRVVDNFAQEHGTDAKILMTEAYANISFTMMYYESAEGVQRAHMPFNFGLINDVHWDTTVRRIKEKIDEWLDNMPPAGTSNWVAGSHDHSRVGSRLGPERVGLMNTLVLTLPGTSITYYGEEIGMIDFRDFDFWDGRDPNRTPMQWDDTVFAGFTNGTKTWLPVHPGYVTRNVWQQDLGEQRTHLKHYRQLSALRKEDTFIHGDFLVKILGERVFGYIRSLPGHPTYCMVFNYHNQIEDVDLSVFAALPDTVEVVVSTLDSNYLPGNNVNIRNISMRPYDALVLKASGGKLLSPAISLLLFVLSKLLIWR</sequence>
<accession>A0A7G3AB09</accession>
<dbReference type="InterPro" id="IPR045857">
    <property type="entry name" value="O16G_dom_2"/>
</dbReference>
<comment type="similarity">
    <text evidence="2">Belongs to the glycosyl hydrolase 13 family.</text>
</comment>
<dbReference type="PANTHER" id="PTHR10357:SF179">
    <property type="entry name" value="NEUTRAL AND BASIC AMINO ACID TRANSPORT PROTEIN RBAT"/>
    <property type="match status" value="1"/>
</dbReference>
<comment type="catalytic activity">
    <reaction evidence="1">
        <text>Hydrolysis of terminal, non-reducing (1-&gt;4)-linked alpha-D-glucose residues with release of alpha-D-glucose.</text>
        <dbReference type="EC" id="3.2.1.20"/>
    </reaction>
</comment>
<evidence type="ECO:0000259" key="9">
    <source>
        <dbReference type="SMART" id="SM00642"/>
    </source>
</evidence>
<evidence type="ECO:0000256" key="4">
    <source>
        <dbReference type="ARBA" id="ARBA00022729"/>
    </source>
</evidence>
<dbReference type="GO" id="GO:0004558">
    <property type="term" value="F:alpha-1,4-glucosidase activity"/>
    <property type="evidence" value="ECO:0007669"/>
    <property type="project" value="UniProtKB-EC"/>
</dbReference>
<dbReference type="VEuPathDB" id="VectorBase:LLONM1_003522"/>
<evidence type="ECO:0000256" key="2">
    <source>
        <dbReference type="ARBA" id="ARBA00008061"/>
    </source>
</evidence>
<name>A0A7G3AB09_LUTLO</name>
<proteinExistence type="inferred from homology"/>
<dbReference type="Gene3D" id="3.90.400.10">
    <property type="entry name" value="Oligo-1,6-glucosidase, Domain 2"/>
    <property type="match status" value="1"/>
</dbReference>
<organism evidence="10">
    <name type="scientific">Lutzomyia longipalpis</name>
    <name type="common">Sand fly</name>
    <dbReference type="NCBI Taxonomy" id="7200"/>
    <lineage>
        <taxon>Eukaryota</taxon>
        <taxon>Metazoa</taxon>
        <taxon>Ecdysozoa</taxon>
        <taxon>Arthropoda</taxon>
        <taxon>Hexapoda</taxon>
        <taxon>Insecta</taxon>
        <taxon>Pterygota</taxon>
        <taxon>Neoptera</taxon>
        <taxon>Endopterygota</taxon>
        <taxon>Diptera</taxon>
        <taxon>Nematocera</taxon>
        <taxon>Psychodoidea</taxon>
        <taxon>Psychodidae</taxon>
        <taxon>Lutzomyia</taxon>
        <taxon>Lutzomyia</taxon>
    </lineage>
</organism>
<evidence type="ECO:0000256" key="7">
    <source>
        <dbReference type="ARBA" id="ARBA00023295"/>
    </source>
</evidence>
<dbReference type="InterPro" id="IPR006047">
    <property type="entry name" value="GH13_cat_dom"/>
</dbReference>